<dbReference type="GO" id="GO:0043041">
    <property type="term" value="P:amino acid activation for nonribosomal peptide biosynthetic process"/>
    <property type="evidence" value="ECO:0007669"/>
    <property type="project" value="TreeGrafter"/>
</dbReference>
<evidence type="ECO:0000256" key="1">
    <source>
        <dbReference type="SAM" id="MobiDB-lite"/>
    </source>
</evidence>
<dbReference type="Gene3D" id="3.40.50.12780">
    <property type="entry name" value="N-terminal domain of ligase-like"/>
    <property type="match status" value="1"/>
</dbReference>
<sequence length="1300" mass="141404">MDAMSSFADAFDHWAQVMPERPAVRDARSCLTWAELRAASERLAAAIGAAAETSETVGLLAKRSPPWLAATLALLRLGRPFAWMGAELPKAKRPAELRRNEEILEVLRPGLVLLGDNLPPEALPDFEALPQPPRLLRIGECLASAPAPPLRPAPLVPPRRAERGALMCFQLTGGTTGGSKVVEVTHAMALHELAAYPKAFPELSHEDRVLQHTPVLWAASALGQIDVAVSVGATICIAETLDQDALRELQPTVLGVVPSSLESLQPAEAKTVRWIFTWGETLPPALGSRWAERRRVVELLISTEYWLSLYSAGRSSEGRSIYKAVPGAEVAVATDGQVQRHVGATGELCLRGPMVTTGYRGLEGSSFIDAGDGAPYFKTSDLVTLVGSDPTCLEFRGRSDMLVKVGGQFVDLLEAEMRLKAALLPPPESTATASAESLAQEVAVLPGSAGGPRAHVFVSASDGSGAAAARLIQRARGALPGSALHLLGKALPKDPISNKVDRRSLLGGLVGEMETQDIWPVLRARLQTQLLWLTVMGLPGVVDLSLRNISRRMRVLGLGLHLWLVPYLWLLSLHVPVRQCRYVINYVPFGRVGLLCLWYHLARGAGRTALLARGALAVAAGAGVVLAARLNAVLPWWVAFWLAIPETAQGECDWWLKKEGWKWYGDELVEKALSAPSRSVVWGDNLLQLVLDLPSHLGRLRSLKPEPYELPEELCARPQADEVKAGTSPGAGLGLASSTGTEPEPAEAASSPEAAPFAACAKVEVEEAGPEAAAPATSVEATEEAASSPEAAAPAACTEPEVEKVGSPEAAAPAVSEPKLPEVADNFGAFEGASEPEWSCEECRVPLPWGSDWRQEAELFYCRSCHKGFDDRWWDFHTRDVVELEVAADEAEADASGEGSSECDLRPRTLAGQELLRWLPRQQPRLSEARLSGVDSLAVLTLCRQLRLAVPGLRLRPQDVFQCDTLGELLTLVEGCPLDAADDLPAPSYGPGESRAVWFTPGQVNNTCKWLYGCKGLLDEGCFRRACARLLGRHEGLRAELGPVGMEMLRFLRDVPALHAPLWPQLEPRARKLGLARPLRACKELCAWGLKHSWPRSHPRPVTRQFLEERVLVVRCKSWRDLELAYSRLREEWRSPVAIALFLLERGREEKSMSTWERPEDWRGPTSFLQFIVSHAWSDGFCGVPLVQDFSALYVQEEAAAGKGSGVCQASLLPLPNGAAFQALESRLFAALDCQPGWSHPDQMSLRSAIFDETPKWTPWVYNHEVLLEASAVAGLRSCAGRTFDVHPEIFPLKVNHCGL</sequence>
<evidence type="ECO:0000259" key="3">
    <source>
        <dbReference type="Pfam" id="PF00501"/>
    </source>
</evidence>
<accession>A0AA36N5S6</accession>
<proteinExistence type="predicted"/>
<feature type="compositionally biased region" description="Low complexity" evidence="1">
    <location>
        <begin position="807"/>
        <end position="818"/>
    </location>
</feature>
<dbReference type="Pfam" id="PF00501">
    <property type="entry name" value="AMP-binding"/>
    <property type="match status" value="1"/>
</dbReference>
<keyword evidence="2" id="KW-0472">Membrane</keyword>
<dbReference type="PANTHER" id="PTHR45527">
    <property type="entry name" value="NONRIBOSOMAL PEPTIDE SYNTHETASE"/>
    <property type="match status" value="1"/>
</dbReference>
<comment type="caution">
    <text evidence="4">The sequence shown here is derived from an EMBL/GenBank/DDBJ whole genome shotgun (WGS) entry which is preliminary data.</text>
</comment>
<reference evidence="4" key="1">
    <citation type="submission" date="2023-08" db="EMBL/GenBank/DDBJ databases">
        <authorList>
            <person name="Chen Y."/>
            <person name="Shah S."/>
            <person name="Dougan E. K."/>
            <person name="Thang M."/>
            <person name="Chan C."/>
        </authorList>
    </citation>
    <scope>NUCLEOTIDE SEQUENCE</scope>
</reference>
<organism evidence="4 5">
    <name type="scientific">Effrenium voratum</name>
    <dbReference type="NCBI Taxonomy" id="2562239"/>
    <lineage>
        <taxon>Eukaryota</taxon>
        <taxon>Sar</taxon>
        <taxon>Alveolata</taxon>
        <taxon>Dinophyceae</taxon>
        <taxon>Suessiales</taxon>
        <taxon>Symbiodiniaceae</taxon>
        <taxon>Effrenium</taxon>
    </lineage>
</organism>
<feature type="transmembrane region" description="Helical" evidence="2">
    <location>
        <begin position="614"/>
        <end position="638"/>
    </location>
</feature>
<dbReference type="PROSITE" id="PS00455">
    <property type="entry name" value="AMP_BINDING"/>
    <property type="match status" value="1"/>
</dbReference>
<name>A0AA36N5S6_9DINO</name>
<feature type="transmembrane region" description="Helical" evidence="2">
    <location>
        <begin position="558"/>
        <end position="577"/>
    </location>
</feature>
<keyword evidence="5" id="KW-1185">Reference proteome</keyword>
<dbReference type="EMBL" id="CAUJNA010003350">
    <property type="protein sequence ID" value="CAJ1399815.1"/>
    <property type="molecule type" value="Genomic_DNA"/>
</dbReference>
<dbReference type="InterPro" id="IPR023213">
    <property type="entry name" value="CAT-like_dom_sf"/>
</dbReference>
<feature type="compositionally biased region" description="Low complexity" evidence="1">
    <location>
        <begin position="770"/>
        <end position="799"/>
    </location>
</feature>
<dbReference type="GO" id="GO:0005737">
    <property type="term" value="C:cytoplasm"/>
    <property type="evidence" value="ECO:0007669"/>
    <property type="project" value="TreeGrafter"/>
</dbReference>
<dbReference type="SUPFAM" id="SSF52777">
    <property type="entry name" value="CoA-dependent acyltransferases"/>
    <property type="match status" value="1"/>
</dbReference>
<dbReference type="PANTHER" id="PTHR45527:SF1">
    <property type="entry name" value="FATTY ACID SYNTHASE"/>
    <property type="match status" value="1"/>
</dbReference>
<protein>
    <recommendedName>
        <fullName evidence="3">AMP-dependent synthetase/ligase domain-containing protein</fullName>
    </recommendedName>
</protein>
<dbReference type="SUPFAM" id="SSF56801">
    <property type="entry name" value="Acetyl-CoA synthetase-like"/>
    <property type="match status" value="1"/>
</dbReference>
<feature type="region of interest" description="Disordered" evidence="1">
    <location>
        <begin position="766"/>
        <end position="819"/>
    </location>
</feature>
<dbReference type="GO" id="GO:0044550">
    <property type="term" value="P:secondary metabolite biosynthetic process"/>
    <property type="evidence" value="ECO:0007669"/>
    <property type="project" value="TreeGrafter"/>
</dbReference>
<gene>
    <name evidence="4" type="ORF">EVOR1521_LOCUS23286</name>
</gene>
<feature type="region of interest" description="Disordered" evidence="1">
    <location>
        <begin position="722"/>
        <end position="753"/>
    </location>
</feature>
<dbReference type="InterPro" id="IPR042099">
    <property type="entry name" value="ANL_N_sf"/>
</dbReference>
<evidence type="ECO:0000256" key="2">
    <source>
        <dbReference type="SAM" id="Phobius"/>
    </source>
</evidence>
<dbReference type="Proteomes" id="UP001178507">
    <property type="component" value="Unassembled WGS sequence"/>
</dbReference>
<evidence type="ECO:0000313" key="4">
    <source>
        <dbReference type="EMBL" id="CAJ1399815.1"/>
    </source>
</evidence>
<dbReference type="InterPro" id="IPR020845">
    <property type="entry name" value="AMP-binding_CS"/>
</dbReference>
<dbReference type="GO" id="GO:0031177">
    <property type="term" value="F:phosphopantetheine binding"/>
    <property type="evidence" value="ECO:0007669"/>
    <property type="project" value="TreeGrafter"/>
</dbReference>
<keyword evidence="2" id="KW-1133">Transmembrane helix</keyword>
<evidence type="ECO:0000313" key="5">
    <source>
        <dbReference type="Proteomes" id="UP001178507"/>
    </source>
</evidence>
<feature type="domain" description="AMP-dependent synthetase/ligase" evidence="3">
    <location>
        <begin position="11"/>
        <end position="359"/>
    </location>
</feature>
<keyword evidence="2" id="KW-0812">Transmembrane</keyword>
<dbReference type="Gene3D" id="3.30.559.10">
    <property type="entry name" value="Chloramphenicol acetyltransferase-like domain"/>
    <property type="match status" value="1"/>
</dbReference>
<feature type="compositionally biased region" description="Low complexity" evidence="1">
    <location>
        <begin position="742"/>
        <end position="753"/>
    </location>
</feature>
<dbReference type="InterPro" id="IPR000873">
    <property type="entry name" value="AMP-dep_synth/lig_dom"/>
</dbReference>